<feature type="signal peptide" evidence="2">
    <location>
        <begin position="1"/>
        <end position="19"/>
    </location>
</feature>
<accession>A0ABM7V9N2</accession>
<evidence type="ECO:0000313" key="3">
    <source>
        <dbReference type="EMBL" id="BDB96495.1"/>
    </source>
</evidence>
<feature type="region of interest" description="Disordered" evidence="1">
    <location>
        <begin position="92"/>
        <end position="115"/>
    </location>
</feature>
<feature type="chain" id="PRO_5045868936" evidence="2">
    <location>
        <begin position="20"/>
        <end position="115"/>
    </location>
</feature>
<evidence type="ECO:0000313" key="4">
    <source>
        <dbReference type="Proteomes" id="UP001320209"/>
    </source>
</evidence>
<dbReference type="RefSeq" id="WP_236864895.1">
    <property type="nucleotide sequence ID" value="NZ_AP025225.1"/>
</dbReference>
<name>A0ABM7V9N2_9PROT</name>
<organism evidence="3 4">
    <name type="scientific">Candidatus Hydrogenosomobacter endosymbioticus</name>
    <dbReference type="NCBI Taxonomy" id="2558174"/>
    <lineage>
        <taxon>Bacteria</taxon>
        <taxon>Pseudomonadati</taxon>
        <taxon>Pseudomonadota</taxon>
        <taxon>Alphaproteobacteria</taxon>
        <taxon>Holosporales</taxon>
        <taxon>Holosporaceae</taxon>
        <taxon>Candidatus Hydrogenosomobacter</taxon>
    </lineage>
</organism>
<proteinExistence type="predicted"/>
<evidence type="ECO:0000256" key="2">
    <source>
        <dbReference type="SAM" id="SignalP"/>
    </source>
</evidence>
<keyword evidence="4" id="KW-1185">Reference proteome</keyword>
<gene>
    <name evidence="3" type="ORF">HYD_6280</name>
</gene>
<dbReference type="Proteomes" id="UP001320209">
    <property type="component" value="Chromosome"/>
</dbReference>
<keyword evidence="2" id="KW-0732">Signal</keyword>
<dbReference type="EMBL" id="AP025225">
    <property type="protein sequence ID" value="BDB96495.1"/>
    <property type="molecule type" value="Genomic_DNA"/>
</dbReference>
<evidence type="ECO:0000256" key="1">
    <source>
        <dbReference type="SAM" id="MobiDB-lite"/>
    </source>
</evidence>
<sequence>MKKLFLFLFALTAASSAFAGQDEFYSRINNLKSAINSNWQSSENDRIRLKIALEEMLSYEDTFGDTIEMSTMGIKRASEAIKKAQEILKNLENVNKKPQDQKNMISDFDKNPQMQ</sequence>
<protein>
    <submittedName>
        <fullName evidence="3">Uncharacterized protein</fullName>
    </submittedName>
</protein>
<reference evidence="3" key="1">
    <citation type="submission" date="2021-10" db="EMBL/GenBank/DDBJ databases">
        <title>Genome Sequence of The Candidatus Hydrogeosomobacter endosymbioticus, an Intracellular Bacterial Symbiont of the Anaerobic Ciliate GW7.</title>
        <authorList>
            <person name="Shiohama Y."/>
            <person name="Shinzato N."/>
        </authorList>
    </citation>
    <scope>NUCLEOTIDE SEQUENCE [LARGE SCALE GENOMIC DNA]</scope>
    <source>
        <strain evidence="3">200920</strain>
    </source>
</reference>